<feature type="region of interest" description="Disordered" evidence="7">
    <location>
        <begin position="323"/>
        <end position="349"/>
    </location>
</feature>
<evidence type="ECO:0000256" key="7">
    <source>
        <dbReference type="SAM" id="MobiDB-lite"/>
    </source>
</evidence>
<dbReference type="AlphaFoldDB" id="A0A118DNM3"/>
<gene>
    <name evidence="9" type="ORF">WS67_13960</name>
</gene>
<protein>
    <submittedName>
        <fullName evidence="9">Peptidase M48</fullName>
    </submittedName>
</protein>
<evidence type="ECO:0000313" key="9">
    <source>
        <dbReference type="EMBL" id="KVE26708.1"/>
    </source>
</evidence>
<dbReference type="GO" id="GO:0004222">
    <property type="term" value="F:metalloendopeptidase activity"/>
    <property type="evidence" value="ECO:0007669"/>
    <property type="project" value="InterPro"/>
</dbReference>
<name>A0A118DNM3_9BURK</name>
<feature type="domain" description="Peptidase M48" evidence="8">
    <location>
        <begin position="127"/>
        <end position="309"/>
    </location>
</feature>
<keyword evidence="3 6" id="KW-0378">Hydrolase</keyword>
<evidence type="ECO:0000256" key="5">
    <source>
        <dbReference type="ARBA" id="ARBA00023049"/>
    </source>
</evidence>
<proteinExistence type="inferred from homology"/>
<organism evidence="9 10">
    <name type="scientific">Burkholderia singularis</name>
    <dbReference type="NCBI Taxonomy" id="1503053"/>
    <lineage>
        <taxon>Bacteria</taxon>
        <taxon>Pseudomonadati</taxon>
        <taxon>Pseudomonadota</taxon>
        <taxon>Betaproteobacteria</taxon>
        <taxon>Burkholderiales</taxon>
        <taxon>Burkholderiaceae</taxon>
        <taxon>Burkholderia</taxon>
        <taxon>pseudomallei group</taxon>
    </lineage>
</organism>
<dbReference type="InterPro" id="IPR051156">
    <property type="entry name" value="Mito/Outer_Membr_Metalloprot"/>
</dbReference>
<dbReference type="GO" id="GO:0016020">
    <property type="term" value="C:membrane"/>
    <property type="evidence" value="ECO:0007669"/>
    <property type="project" value="TreeGrafter"/>
</dbReference>
<dbReference type="GO" id="GO:0051603">
    <property type="term" value="P:proteolysis involved in protein catabolic process"/>
    <property type="evidence" value="ECO:0007669"/>
    <property type="project" value="TreeGrafter"/>
</dbReference>
<evidence type="ECO:0000256" key="6">
    <source>
        <dbReference type="RuleBase" id="RU003983"/>
    </source>
</evidence>
<dbReference type="PANTHER" id="PTHR22726:SF1">
    <property type="entry name" value="METALLOENDOPEPTIDASE OMA1, MITOCHONDRIAL"/>
    <property type="match status" value="1"/>
</dbReference>
<reference evidence="9 10" key="1">
    <citation type="submission" date="2015-11" db="EMBL/GenBank/DDBJ databases">
        <title>Expanding the genomic diversity of Burkholderia species for the development of highly accurate diagnostics.</title>
        <authorList>
            <person name="Sahl J."/>
            <person name="Keim P."/>
            <person name="Wagner D."/>
        </authorList>
    </citation>
    <scope>NUCLEOTIDE SEQUENCE [LARGE SCALE GENOMIC DNA]</scope>
    <source>
        <strain evidence="9 10">TSV85</strain>
    </source>
</reference>
<keyword evidence="2" id="KW-0479">Metal-binding</keyword>
<dbReference type="EMBL" id="LOWA01000032">
    <property type="protein sequence ID" value="KVE26708.1"/>
    <property type="molecule type" value="Genomic_DNA"/>
</dbReference>
<evidence type="ECO:0000259" key="8">
    <source>
        <dbReference type="Pfam" id="PF01435"/>
    </source>
</evidence>
<feature type="compositionally biased region" description="Basic and acidic residues" evidence="7">
    <location>
        <begin position="340"/>
        <end position="349"/>
    </location>
</feature>
<dbReference type="PANTHER" id="PTHR22726">
    <property type="entry name" value="METALLOENDOPEPTIDASE OMA1"/>
    <property type="match status" value="1"/>
</dbReference>
<dbReference type="CDD" id="cd07331">
    <property type="entry name" value="M48C_Oma1_like"/>
    <property type="match status" value="1"/>
</dbReference>
<evidence type="ECO:0000256" key="2">
    <source>
        <dbReference type="ARBA" id="ARBA00022723"/>
    </source>
</evidence>
<dbReference type="OrthoDB" id="9810445at2"/>
<keyword evidence="4 6" id="KW-0862">Zinc</keyword>
<comment type="similarity">
    <text evidence="6">Belongs to the peptidase M48 family.</text>
</comment>
<comment type="caution">
    <text evidence="9">The sequence shown here is derived from an EMBL/GenBank/DDBJ whole genome shotgun (WGS) entry which is preliminary data.</text>
</comment>
<comment type="cofactor">
    <cofactor evidence="6">
        <name>Zn(2+)</name>
        <dbReference type="ChEBI" id="CHEBI:29105"/>
    </cofactor>
    <text evidence="6">Binds 1 zinc ion per subunit.</text>
</comment>
<dbReference type="RefSeq" id="WP_059517241.1">
    <property type="nucleotide sequence ID" value="NZ_LOWA01000032.1"/>
</dbReference>
<accession>A0A118DNM3</accession>
<dbReference type="Gene3D" id="3.30.2010.10">
    <property type="entry name" value="Metalloproteases ('zincins'), catalytic domain"/>
    <property type="match status" value="1"/>
</dbReference>
<dbReference type="InterPro" id="IPR001915">
    <property type="entry name" value="Peptidase_M48"/>
</dbReference>
<dbReference type="Proteomes" id="UP000062788">
    <property type="component" value="Unassembled WGS sequence"/>
</dbReference>
<dbReference type="Pfam" id="PF01435">
    <property type="entry name" value="Peptidase_M48"/>
    <property type="match status" value="1"/>
</dbReference>
<evidence type="ECO:0000256" key="4">
    <source>
        <dbReference type="ARBA" id="ARBA00022833"/>
    </source>
</evidence>
<keyword evidence="1 6" id="KW-0645">Protease</keyword>
<sequence length="349" mass="37495">MPARRHAARLALTVAGGVAFGAIGPAGIRPCAAEAAIIADGAVPAAPSAPGAQPTASAPASVATAAANGAWRYGHAEPQVRYGNALTFRSLIPSPLLEQLTDTEFRQTIQDASQRNRLLPPNNPRVKRLRMIVTRLAPYAVKWNERVKGWNWEVAVLRSDKIRAFCLPGGKVLVDSALFDKLRLADDELGVLFAHEIAHALREHARASLGEQQATPFGATRLPQLFGLSEPAPEPIGSIERFASVRYDPTDETEADVIGGDIAARAGFDPRAALPLWDKLAAATRGDPDNGFIYAHPYDARRRNDLRKRLADLMPLYKKALDKTSAKRADAAKNGAADNTKAREAAAGR</sequence>
<evidence type="ECO:0000313" key="10">
    <source>
        <dbReference type="Proteomes" id="UP000062788"/>
    </source>
</evidence>
<dbReference type="GO" id="GO:0046872">
    <property type="term" value="F:metal ion binding"/>
    <property type="evidence" value="ECO:0007669"/>
    <property type="project" value="UniProtKB-KW"/>
</dbReference>
<evidence type="ECO:0000256" key="3">
    <source>
        <dbReference type="ARBA" id="ARBA00022801"/>
    </source>
</evidence>
<keyword evidence="5 6" id="KW-0482">Metalloprotease</keyword>
<keyword evidence="10" id="KW-1185">Reference proteome</keyword>
<evidence type="ECO:0000256" key="1">
    <source>
        <dbReference type="ARBA" id="ARBA00022670"/>
    </source>
</evidence>